<gene>
    <name evidence="5" type="ORF">FAM09_00255</name>
</gene>
<keyword evidence="6" id="KW-1185">Reference proteome</keyword>
<sequence>MKQTIYTLLLTIIVQTVTAQTPPATWQEHWFEHNQLLNRKFYDNDLAVYYDNDVSAAVTWPYTFVGDVWRYTKNVYGSFGNDQHLFAIFHTNKYSGGHPSTYFDASHDNRNVIDVGPGPWTSGTGGDLDIVTHEVAHIVEGASKGIHGSPAFPIWGDSKWAEIFIYDVYLALGKTSEATRWYNQMQSSTATFPVAGTHWFRDWFYPIYNNYGGTQVLNRFFTMLAQHFPKNGNSYARDMNWGEFIHFWSGAAGVSLKPLATSAFGWTTTFESQFNQARIDFPFAYGTGVVSVYKDCNYGGYVTALGVGDYTLSQLLNLGVLNDDLSSVKVRSGYQVQLFWDDNFGGTSLTLTADNNCLVANGFNDRASSVRITATGAATARTATTLPVDKQLIIYPNPVMNELRFGTMQPLSGATIRILDVMGREVLCTRSTTNNIDVSKLNSGVYTLVMTNNSKTITKRFVKN</sequence>
<protein>
    <submittedName>
        <fullName evidence="5">T9SS type A sorting domain-containing protein</fullName>
    </submittedName>
</protein>
<dbReference type="RefSeq" id="WP_136575075.1">
    <property type="nucleotide sequence ID" value="NZ_STFF01000001.1"/>
</dbReference>
<dbReference type="NCBIfam" id="TIGR04183">
    <property type="entry name" value="Por_Secre_tail"/>
    <property type="match status" value="1"/>
</dbReference>
<feature type="chain" id="PRO_5020805310" evidence="3">
    <location>
        <begin position="20"/>
        <end position="464"/>
    </location>
</feature>
<evidence type="ECO:0000313" key="6">
    <source>
        <dbReference type="Proteomes" id="UP000306918"/>
    </source>
</evidence>
<keyword evidence="2" id="KW-0677">Repeat</keyword>
<dbReference type="SUPFAM" id="SSF49695">
    <property type="entry name" value="gamma-Crystallin-like"/>
    <property type="match status" value="1"/>
</dbReference>
<dbReference type="AlphaFoldDB" id="A0A4S8I3A7"/>
<organism evidence="5 6">
    <name type="scientific">Niastella caeni</name>
    <dbReference type="NCBI Taxonomy" id="2569763"/>
    <lineage>
        <taxon>Bacteria</taxon>
        <taxon>Pseudomonadati</taxon>
        <taxon>Bacteroidota</taxon>
        <taxon>Chitinophagia</taxon>
        <taxon>Chitinophagales</taxon>
        <taxon>Chitinophagaceae</taxon>
        <taxon>Niastella</taxon>
    </lineage>
</organism>
<dbReference type="InterPro" id="IPR011024">
    <property type="entry name" value="G_crystallin-like"/>
</dbReference>
<evidence type="ECO:0000256" key="2">
    <source>
        <dbReference type="ARBA" id="ARBA00022737"/>
    </source>
</evidence>
<proteinExistence type="inferred from homology"/>
<accession>A0A4S8I3A7</accession>
<dbReference type="OrthoDB" id="5134860at2"/>
<dbReference type="Gene3D" id="2.60.20.10">
    <property type="entry name" value="Crystallins"/>
    <property type="match status" value="1"/>
</dbReference>
<dbReference type="InterPro" id="IPR001064">
    <property type="entry name" value="Beta/gamma_crystallin"/>
</dbReference>
<dbReference type="PROSITE" id="PS50915">
    <property type="entry name" value="CRYSTALLIN_BETA_GAMMA"/>
    <property type="match status" value="1"/>
</dbReference>
<dbReference type="Pfam" id="PF18962">
    <property type="entry name" value="Por_Secre_tail"/>
    <property type="match status" value="1"/>
</dbReference>
<comment type="caution">
    <text evidence="5">The sequence shown here is derived from an EMBL/GenBank/DDBJ whole genome shotgun (WGS) entry which is preliminary data.</text>
</comment>
<evidence type="ECO:0000256" key="3">
    <source>
        <dbReference type="SAM" id="SignalP"/>
    </source>
</evidence>
<reference evidence="5 6" key="1">
    <citation type="submission" date="2019-04" db="EMBL/GenBank/DDBJ databases">
        <title>Niastella caeni sp. nov., isolated from activated sludge.</title>
        <authorList>
            <person name="Sheng M."/>
        </authorList>
    </citation>
    <scope>NUCLEOTIDE SEQUENCE [LARGE SCALE GENOMIC DNA]</scope>
    <source>
        <strain evidence="5 6">HX-2-15</strain>
    </source>
</reference>
<keyword evidence="3" id="KW-0732">Signal</keyword>
<dbReference type="InterPro" id="IPR026444">
    <property type="entry name" value="Secre_tail"/>
</dbReference>
<feature type="signal peptide" evidence="3">
    <location>
        <begin position="1"/>
        <end position="19"/>
    </location>
</feature>
<evidence type="ECO:0000313" key="5">
    <source>
        <dbReference type="EMBL" id="THU40582.1"/>
    </source>
</evidence>
<comment type="similarity">
    <text evidence="1">Belongs to the beta/gamma-crystallin family.</text>
</comment>
<evidence type="ECO:0000259" key="4">
    <source>
        <dbReference type="PROSITE" id="PS50915"/>
    </source>
</evidence>
<dbReference type="Proteomes" id="UP000306918">
    <property type="component" value="Unassembled WGS sequence"/>
</dbReference>
<dbReference type="EMBL" id="STFF01000001">
    <property type="protein sequence ID" value="THU40582.1"/>
    <property type="molecule type" value="Genomic_DNA"/>
</dbReference>
<feature type="domain" description="Beta/gamma crystallin 'Greek key'" evidence="4">
    <location>
        <begin position="288"/>
        <end position="332"/>
    </location>
</feature>
<evidence type="ECO:0000256" key="1">
    <source>
        <dbReference type="ARBA" id="ARBA00009646"/>
    </source>
</evidence>
<name>A0A4S8I3A7_9BACT</name>